<dbReference type="InterPro" id="IPR034768">
    <property type="entry name" value="4FE4S_WBL"/>
</dbReference>
<dbReference type="PROSITE" id="PS51674">
    <property type="entry name" value="4FE4S_WBL"/>
    <property type="match status" value="1"/>
</dbReference>
<protein>
    <submittedName>
        <fullName evidence="3">Transcription factor WhiB</fullName>
    </submittedName>
</protein>
<dbReference type="Pfam" id="PF02467">
    <property type="entry name" value="Whib"/>
    <property type="match status" value="1"/>
</dbReference>
<comment type="caution">
    <text evidence="3">The sequence shown here is derived from an EMBL/GenBank/DDBJ whole genome shotgun (WGS) entry which is preliminary data.</text>
</comment>
<feature type="domain" description="4Fe-4S Wbl-type" evidence="2">
    <location>
        <begin position="16"/>
        <end position="84"/>
    </location>
</feature>
<sequence>MSGDGQRLEAWKKAGECRDFPQPWSDYLWSLEFEHRPGDAKAFHSVAKAVCERCPVRAECLAYAASGGLEWGVYGGKVCTDRRRIARMAEADGVPCRDRGLPWPQRWRLLTDWIRAHRNVFDEATDEASAERQQRRLRARVRTADRPAPHEPSDNQTIKQAGIQAIQQANNQAID</sequence>
<name>A0A086ZXK7_9BIFI</name>
<evidence type="ECO:0000313" key="4">
    <source>
        <dbReference type="Proteomes" id="UP000029108"/>
    </source>
</evidence>
<reference evidence="3 4" key="1">
    <citation type="submission" date="2014-03" db="EMBL/GenBank/DDBJ databases">
        <title>Genomics of Bifidobacteria.</title>
        <authorList>
            <person name="Ventura M."/>
            <person name="Milani C."/>
            <person name="Lugli G.A."/>
        </authorList>
    </citation>
    <scope>NUCLEOTIDE SEQUENCE [LARGE SCALE GENOMIC DNA]</scope>
    <source>
        <strain evidence="3 4">DSM 23969</strain>
    </source>
</reference>
<accession>A0A086ZXK7</accession>
<gene>
    <name evidence="3" type="ORF">BBIA_0822</name>
</gene>
<evidence type="ECO:0000259" key="2">
    <source>
        <dbReference type="PROSITE" id="PS51674"/>
    </source>
</evidence>
<evidence type="ECO:0000313" key="3">
    <source>
        <dbReference type="EMBL" id="KFI51257.1"/>
    </source>
</evidence>
<proteinExistence type="predicted"/>
<feature type="compositionally biased region" description="Basic and acidic residues" evidence="1">
    <location>
        <begin position="142"/>
        <end position="153"/>
    </location>
</feature>
<dbReference type="RefSeq" id="WP_033495363.1">
    <property type="nucleotide sequence ID" value="NZ_JDUU01000025.1"/>
</dbReference>
<organism evidence="3 4">
    <name type="scientific">Bifidobacterium biavatii DSM 23969</name>
    <dbReference type="NCBI Taxonomy" id="1437608"/>
    <lineage>
        <taxon>Bacteria</taxon>
        <taxon>Bacillati</taxon>
        <taxon>Actinomycetota</taxon>
        <taxon>Actinomycetes</taxon>
        <taxon>Bifidobacteriales</taxon>
        <taxon>Bifidobacteriaceae</taxon>
        <taxon>Bifidobacterium</taxon>
    </lineage>
</organism>
<dbReference type="eggNOG" id="ENOG5030RDK">
    <property type="taxonomic scope" value="Bacteria"/>
</dbReference>
<feature type="region of interest" description="Disordered" evidence="1">
    <location>
        <begin position="139"/>
        <end position="159"/>
    </location>
</feature>
<dbReference type="STRING" id="1437608.GCA_000771645_01319"/>
<dbReference type="Proteomes" id="UP000029108">
    <property type="component" value="Unassembled WGS sequence"/>
</dbReference>
<keyword evidence="4" id="KW-1185">Reference proteome</keyword>
<dbReference type="EMBL" id="JGYN01000010">
    <property type="protein sequence ID" value="KFI51257.1"/>
    <property type="molecule type" value="Genomic_DNA"/>
</dbReference>
<dbReference type="OrthoDB" id="5244115at2"/>
<dbReference type="AlphaFoldDB" id="A0A086ZXK7"/>
<evidence type="ECO:0000256" key="1">
    <source>
        <dbReference type="SAM" id="MobiDB-lite"/>
    </source>
</evidence>